<dbReference type="InterPro" id="IPR006644">
    <property type="entry name" value="Cadg"/>
</dbReference>
<evidence type="ECO:0000256" key="7">
    <source>
        <dbReference type="ARBA" id="ARBA00022490"/>
    </source>
</evidence>
<dbReference type="OMA" id="WRLGCSL"/>
<feature type="region of interest" description="Disordered" evidence="25">
    <location>
        <begin position="351"/>
        <end position="378"/>
    </location>
</feature>
<dbReference type="GO" id="GO:0002009">
    <property type="term" value="P:morphogenesis of an epithelium"/>
    <property type="evidence" value="ECO:0007669"/>
    <property type="project" value="TreeGrafter"/>
</dbReference>
<keyword evidence="9" id="KW-0597">Phosphoprotein</keyword>
<dbReference type="EnsemblMetazoa" id="XM_022795514">
    <property type="protein sequence ID" value="XP_022651249"/>
    <property type="gene ID" value="LOC111246239"/>
</dbReference>
<dbReference type="InterPro" id="IPR015919">
    <property type="entry name" value="Cadherin-like_sf"/>
</dbReference>
<dbReference type="KEGG" id="vde:111246239"/>
<organism evidence="29 30">
    <name type="scientific">Varroa destructor</name>
    <name type="common">Honeybee mite</name>
    <dbReference type="NCBI Taxonomy" id="109461"/>
    <lineage>
        <taxon>Eukaryota</taxon>
        <taxon>Metazoa</taxon>
        <taxon>Ecdysozoa</taxon>
        <taxon>Arthropoda</taxon>
        <taxon>Chelicerata</taxon>
        <taxon>Arachnida</taxon>
        <taxon>Acari</taxon>
        <taxon>Parasitiformes</taxon>
        <taxon>Mesostigmata</taxon>
        <taxon>Gamasina</taxon>
        <taxon>Dermanyssoidea</taxon>
        <taxon>Varroidae</taxon>
        <taxon>Varroa</taxon>
    </lineage>
</organism>
<feature type="domain" description="Peptidase S72" evidence="28">
    <location>
        <begin position="571"/>
        <end position="682"/>
    </location>
</feature>
<evidence type="ECO:0000256" key="12">
    <source>
        <dbReference type="ARBA" id="ARBA00022989"/>
    </source>
</evidence>
<dbReference type="InterPro" id="IPR027468">
    <property type="entry name" value="Alpha-dystroglycan_domain_2"/>
</dbReference>
<sequence>MAQCNTSQSSWRRRSRPPLSLATTVTLILGLFTACSSSSSSAEPHKGHVRLSRKSGIPDTTAFAGYIFNYTLPDDIFNGEVHHYDVTEAGDIRLPGWLQFDPKNRRLVGLPDTADEGKVYICVKAYGFGTRHQGNSLDEQSVSDEKSTQFKDIFSIEVLSGKPKDPHCRFEPRMTLMVDADLHFLPLESKIEMTCALANCLGVPLDGLRLLAMPQSNSPLYPQLHDDSHLRSGAGDGHKRTKAGIQFEWAMASDCEGRLAAEADDQIQLVETAAKDGTLRHLLRHRVLGWHVRGTSLGGTQVSGFSIMRQRRDMDVSHTPMPGIVMPTATVTNDFDWDTSASPDIRIVPSMSSPEVDPSSRAPHMRPQPIPTRRHPEYDPIHITPSVTLHSMLPSYVHSTPALPLPRPSFTYVTNVDSVPTITPVIEPSSTFPYSAPSPTETFDRPPVPPSSGSIPEPPPPTVNNKPVVNKRIKKLVMTAGAIFTYKIPAETFIDEEDGDTRGLALELNNMNGQPVGSNSFIQLDKINQTLYALPLSDHTGKYNYLLKAYDSAGESVTETFEVNVWQHPGERNFHHKFKMSVQPRGDWDWSIGWPMDVVRVLSEYFGDGQEHKITITGIVKETHTISWTNSTLPASPCPRETLKQIEKKLNKESGEPRGVLIKLMQVKEITIVHISLEMLRLCKTPASTGTPAEGNAPPVRRNSIGELQATAGRIFQYKIPEDIFYDFDDGNTRYLSLHLRNINGESVTPQSWLQFNAKTQELSGLPEANDLGRSEYIMSAADKLGQEANDVFSLDVKKPEFEKHPVEFSIQLEEKYEEFRKNASKKVLVAWKLARLYFDPDPSKITVTSITNGSVVYSWTNNTLATERCPTDSIQALSAKLIEQLPQQQANASHIARMLVDTMWPDFRVLKADVRPLGACLGAGGVPPSTGISPPLVPPIHPGQQPEDDDVYVTTVIPALVIIVMLIMATAVACCLYSKRRRGRLSMHDHSFYHKGIPIILSEELEDRPHMGNSGGKQPAIMHEERPPLSRDAMAPLLGNQGPVHHRANEPYQQPAPPYPGGLVGARSSQPRVTPNYRNPPPYVPHVPP</sequence>
<dbReference type="SMART" id="SM00736">
    <property type="entry name" value="CADG"/>
    <property type="match status" value="3"/>
</dbReference>
<dbReference type="SUPFAM" id="SSF111006">
    <property type="entry name" value="Dystroglycan, domain 2"/>
    <property type="match status" value="1"/>
</dbReference>
<dbReference type="InParanoid" id="A0A7M7MC45"/>
<keyword evidence="17" id="KW-0539">Nucleus</keyword>
<evidence type="ECO:0000256" key="21">
    <source>
        <dbReference type="ARBA" id="ARBA00026224"/>
    </source>
</evidence>
<dbReference type="CTD" id="36773"/>
<keyword evidence="10 26" id="KW-0812">Transmembrane</keyword>
<dbReference type="SUPFAM" id="SSF49313">
    <property type="entry name" value="Cadherin-like"/>
    <property type="match status" value="3"/>
</dbReference>
<dbReference type="PANTHER" id="PTHR21559">
    <property type="entry name" value="DYSTROGLYCAN-RELATED"/>
    <property type="match status" value="1"/>
</dbReference>
<dbReference type="EnsemblMetazoa" id="XM_022795513">
    <property type="protein sequence ID" value="XP_022651248"/>
    <property type="gene ID" value="LOC111246239"/>
</dbReference>
<keyword evidence="14" id="KW-1015">Disulfide bond</keyword>
<evidence type="ECO:0000256" key="24">
    <source>
        <dbReference type="ARBA" id="ARBA00034100"/>
    </source>
</evidence>
<evidence type="ECO:0000256" key="11">
    <source>
        <dbReference type="ARBA" id="ARBA00022729"/>
    </source>
</evidence>
<evidence type="ECO:0000313" key="30">
    <source>
        <dbReference type="Proteomes" id="UP000594260"/>
    </source>
</evidence>
<dbReference type="GO" id="GO:0045211">
    <property type="term" value="C:postsynaptic membrane"/>
    <property type="evidence" value="ECO:0007669"/>
    <property type="project" value="UniProtKB-SubCell"/>
</dbReference>
<comment type="subcellular location">
    <subcellularLocation>
        <location evidence="1">Cell membrane</location>
        <location evidence="1">Sarcolemma</location>
    </subcellularLocation>
    <subcellularLocation>
        <location evidence="4">Cell membrane</location>
        <topology evidence="4">Single-pass type I membrane protein</topology>
    </subcellularLocation>
    <subcellularLocation>
        <location evidence="3">Cytoplasm</location>
        <location evidence="3">Cytoskeleton</location>
    </subcellularLocation>
    <subcellularLocation>
        <location evidence="5">Nucleus</location>
        <location evidence="5">Nucleoplasm</location>
    </subcellularLocation>
    <subcellularLocation>
        <location evidence="24">Postsynaptic cell membrane</location>
    </subcellularLocation>
    <subcellularLocation>
        <location evidence="2">Secreted</location>
        <location evidence="2">Extracellular space</location>
    </subcellularLocation>
</comment>
<keyword evidence="26" id="KW-0472">Membrane</keyword>
<dbReference type="GO" id="GO:0005509">
    <property type="term" value="F:calcium ion binding"/>
    <property type="evidence" value="ECO:0007669"/>
    <property type="project" value="InterPro"/>
</dbReference>
<evidence type="ECO:0000256" key="2">
    <source>
        <dbReference type="ARBA" id="ARBA00004239"/>
    </source>
</evidence>
<dbReference type="EnsemblMetazoa" id="XM_022795512">
    <property type="protein sequence ID" value="XP_022651247"/>
    <property type="gene ID" value="LOC111246239"/>
</dbReference>
<accession>A0A7M7MC45</accession>
<keyword evidence="15" id="KW-0325">Glycoprotein</keyword>
<protein>
    <recommendedName>
        <fullName evidence="21">Dystroglycan 1</fullName>
    </recommendedName>
    <alternativeName>
        <fullName evidence="23">Dystroglycan</fullName>
    </alternativeName>
    <alternativeName>
        <fullName evidence="22">Dystrophin-associated glycoprotein 1</fullName>
    </alternativeName>
</protein>
<evidence type="ECO:0000256" key="4">
    <source>
        <dbReference type="ARBA" id="ARBA00004251"/>
    </source>
</evidence>
<dbReference type="GO" id="GO:0042383">
    <property type="term" value="C:sarcolemma"/>
    <property type="evidence" value="ECO:0007669"/>
    <property type="project" value="UniProtKB-SubCell"/>
</dbReference>
<feature type="compositionally biased region" description="Pro residues" evidence="25">
    <location>
        <begin position="446"/>
        <end position="462"/>
    </location>
</feature>
<dbReference type="Pfam" id="PF18424">
    <property type="entry name" value="a_DG1_N2"/>
    <property type="match status" value="1"/>
</dbReference>
<keyword evidence="7" id="KW-0963">Cytoplasm</keyword>
<feature type="chain" id="PRO_5033597180" description="Dystroglycan 1" evidence="27">
    <location>
        <begin position="43"/>
        <end position="1090"/>
    </location>
</feature>
<feature type="compositionally biased region" description="Pro residues" evidence="25">
    <location>
        <begin position="1079"/>
        <end position="1090"/>
    </location>
</feature>
<dbReference type="GO" id="GO:0016011">
    <property type="term" value="C:dystroglycan complex"/>
    <property type="evidence" value="ECO:0007669"/>
    <property type="project" value="TreeGrafter"/>
</dbReference>
<name>A0A7M7MC45_VARDE</name>
<evidence type="ECO:0000256" key="1">
    <source>
        <dbReference type="ARBA" id="ARBA00004135"/>
    </source>
</evidence>
<keyword evidence="30" id="KW-1185">Reference proteome</keyword>
<evidence type="ECO:0000256" key="9">
    <source>
        <dbReference type="ARBA" id="ARBA00022553"/>
    </source>
</evidence>
<feature type="region of interest" description="Disordered" evidence="25">
    <location>
        <begin position="432"/>
        <end position="467"/>
    </location>
</feature>
<evidence type="ECO:0000256" key="3">
    <source>
        <dbReference type="ARBA" id="ARBA00004245"/>
    </source>
</evidence>
<dbReference type="GO" id="GO:0005654">
    <property type="term" value="C:nucleoplasm"/>
    <property type="evidence" value="ECO:0007669"/>
    <property type="project" value="UniProtKB-SubCell"/>
</dbReference>
<dbReference type="EnsemblMetazoa" id="XM_022795516">
    <property type="protein sequence ID" value="XP_022651251"/>
    <property type="gene ID" value="LOC111246239"/>
</dbReference>
<evidence type="ECO:0000256" key="10">
    <source>
        <dbReference type="ARBA" id="ARBA00022692"/>
    </source>
</evidence>
<dbReference type="PROSITE" id="PS51699">
    <property type="entry name" value="SEA_DG"/>
    <property type="match status" value="2"/>
</dbReference>
<keyword evidence="16" id="KW-0206">Cytoskeleton</keyword>
<evidence type="ECO:0000256" key="14">
    <source>
        <dbReference type="ARBA" id="ARBA00023157"/>
    </source>
</evidence>
<dbReference type="GO" id="GO:0005576">
    <property type="term" value="C:extracellular region"/>
    <property type="evidence" value="ECO:0007669"/>
    <property type="project" value="UniProtKB-SubCell"/>
</dbReference>
<feature type="compositionally biased region" description="Polar residues" evidence="25">
    <location>
        <begin position="432"/>
        <end position="441"/>
    </location>
</feature>
<dbReference type="CDD" id="cd11303">
    <property type="entry name" value="Dystroglycan_repeat"/>
    <property type="match status" value="1"/>
</dbReference>
<dbReference type="Gene3D" id="2.60.40.10">
    <property type="entry name" value="Immunoglobulins"/>
    <property type="match status" value="3"/>
</dbReference>
<keyword evidence="6" id="KW-1003">Cell membrane</keyword>
<evidence type="ECO:0000256" key="23">
    <source>
        <dbReference type="ARBA" id="ARBA00031034"/>
    </source>
</evidence>
<dbReference type="GO" id="GO:0007411">
    <property type="term" value="P:axon guidance"/>
    <property type="evidence" value="ECO:0007669"/>
    <property type="project" value="TreeGrafter"/>
</dbReference>
<evidence type="ECO:0000256" key="25">
    <source>
        <dbReference type="SAM" id="MobiDB-lite"/>
    </source>
</evidence>
<evidence type="ECO:0000256" key="5">
    <source>
        <dbReference type="ARBA" id="ARBA00004642"/>
    </source>
</evidence>
<evidence type="ECO:0000313" key="29">
    <source>
        <dbReference type="EnsemblMetazoa" id="XP_022651247"/>
    </source>
</evidence>
<evidence type="ECO:0000256" key="26">
    <source>
        <dbReference type="SAM" id="Phobius"/>
    </source>
</evidence>
<comment type="function">
    <text evidence="20">Transmembrane protein that plays important roles in connecting the extracellular matrix to the cytoskeleton. Acts as a cell adhesion receptor in both muscle and non-muscle tissues. Receptor for both DMD and UTRN and, through these interactions, scaffolds axin to the cytoskeleton. Also functions in cell adhesion-mediated signaling and implicated in cell polarity.</text>
</comment>
<evidence type="ECO:0000256" key="6">
    <source>
        <dbReference type="ARBA" id="ARBA00022475"/>
    </source>
</evidence>
<keyword evidence="8" id="KW-0964">Secreted</keyword>
<feature type="region of interest" description="Disordered" evidence="25">
    <location>
        <begin position="1034"/>
        <end position="1090"/>
    </location>
</feature>
<evidence type="ECO:0000256" key="15">
    <source>
        <dbReference type="ARBA" id="ARBA00023180"/>
    </source>
</evidence>
<dbReference type="InterPro" id="IPR030398">
    <property type="entry name" value="SEA_DG_dom"/>
</dbReference>
<evidence type="ECO:0000256" key="19">
    <source>
        <dbReference type="ARBA" id="ARBA00023567"/>
    </source>
</evidence>
<dbReference type="RefSeq" id="XP_022651249.1">
    <property type="nucleotide sequence ID" value="XM_022795514.1"/>
</dbReference>
<dbReference type="PANTHER" id="PTHR21559:SF21">
    <property type="entry name" value="DYSTROGLYCAN 1"/>
    <property type="match status" value="1"/>
</dbReference>
<dbReference type="RefSeq" id="XP_022651247.1">
    <property type="nucleotide sequence ID" value="XM_022795512.1"/>
</dbReference>
<dbReference type="AlphaFoldDB" id="A0A7M7MC45"/>
<dbReference type="Gene3D" id="3.30.70.1040">
    <property type="entry name" value="Dystroglycan, domain 2"/>
    <property type="match status" value="1"/>
</dbReference>
<evidence type="ECO:0000256" key="13">
    <source>
        <dbReference type="ARBA" id="ARBA00023018"/>
    </source>
</evidence>
<evidence type="ECO:0000256" key="17">
    <source>
        <dbReference type="ARBA" id="ARBA00023242"/>
    </source>
</evidence>
<keyword evidence="11 27" id="KW-0732">Signal</keyword>
<dbReference type="GO" id="GO:0043236">
    <property type="term" value="F:laminin binding"/>
    <property type="evidence" value="ECO:0007669"/>
    <property type="project" value="TreeGrafter"/>
</dbReference>
<evidence type="ECO:0000256" key="8">
    <source>
        <dbReference type="ARBA" id="ARBA00022525"/>
    </source>
</evidence>
<proteinExistence type="predicted"/>
<evidence type="ECO:0000256" key="22">
    <source>
        <dbReference type="ARBA" id="ARBA00030092"/>
    </source>
</evidence>
<keyword evidence="18" id="KW-0628">Postsynaptic cell membrane</keyword>
<evidence type="ECO:0000256" key="20">
    <source>
        <dbReference type="ARBA" id="ARBA00024991"/>
    </source>
</evidence>
<dbReference type="Pfam" id="PF05454">
    <property type="entry name" value="DAG1"/>
    <property type="match status" value="2"/>
</dbReference>
<evidence type="ECO:0000256" key="18">
    <source>
        <dbReference type="ARBA" id="ARBA00023257"/>
    </source>
</evidence>
<dbReference type="InterPro" id="IPR041631">
    <property type="entry name" value="Alpha_DG1_N2"/>
</dbReference>
<evidence type="ECO:0000256" key="16">
    <source>
        <dbReference type="ARBA" id="ARBA00023212"/>
    </source>
</evidence>
<keyword evidence="12 26" id="KW-1133">Transmembrane helix</keyword>
<dbReference type="RefSeq" id="XP_022651251.1">
    <property type="nucleotide sequence ID" value="XM_022795516.1"/>
</dbReference>
<dbReference type="Proteomes" id="UP000594260">
    <property type="component" value="Unplaced"/>
</dbReference>
<comment type="function">
    <text evidence="19">The dystroglycan complex is involved in a number of processes including laminin and basement membrane assembly, sarcolemmal stability, cell survival, peripheral nerve myelination, nodal structure, cell migration, and epithelial polarization.</text>
</comment>
<feature type="transmembrane region" description="Helical" evidence="26">
    <location>
        <begin position="952"/>
        <end position="978"/>
    </location>
</feature>
<keyword evidence="13" id="KW-0770">Synapse</keyword>
<feature type="domain" description="Peptidase S72" evidence="28">
    <location>
        <begin position="804"/>
        <end position="920"/>
    </location>
</feature>
<dbReference type="InterPro" id="IPR008465">
    <property type="entry name" value="DAG1_C"/>
</dbReference>
<reference evidence="29" key="1">
    <citation type="submission" date="2021-01" db="UniProtKB">
        <authorList>
            <consortium name="EnsemblMetazoa"/>
        </authorList>
    </citation>
    <scope>IDENTIFICATION</scope>
</reference>
<dbReference type="GeneID" id="111246239"/>
<evidence type="ECO:0000256" key="27">
    <source>
        <dbReference type="SAM" id="SignalP"/>
    </source>
</evidence>
<dbReference type="GO" id="GO:0021675">
    <property type="term" value="P:nerve development"/>
    <property type="evidence" value="ECO:0007669"/>
    <property type="project" value="TreeGrafter"/>
</dbReference>
<dbReference type="OrthoDB" id="5990676at2759"/>
<dbReference type="InterPro" id="IPR013783">
    <property type="entry name" value="Ig-like_fold"/>
</dbReference>
<dbReference type="GO" id="GO:0005856">
    <property type="term" value="C:cytoskeleton"/>
    <property type="evidence" value="ECO:0007669"/>
    <property type="project" value="UniProtKB-SubCell"/>
</dbReference>
<feature type="signal peptide" evidence="27">
    <location>
        <begin position="1"/>
        <end position="42"/>
    </location>
</feature>
<evidence type="ECO:0000259" key="28">
    <source>
        <dbReference type="PROSITE" id="PS51699"/>
    </source>
</evidence>
<dbReference type="RefSeq" id="XP_022651248.1">
    <property type="nucleotide sequence ID" value="XM_022795513.1"/>
</dbReference>